<feature type="domain" description="VanZ-like" evidence="2">
    <location>
        <begin position="12"/>
        <end position="125"/>
    </location>
</feature>
<comment type="caution">
    <text evidence="3">The sequence shown here is derived from an EMBL/GenBank/DDBJ whole genome shotgun (WGS) entry which is preliminary data.</text>
</comment>
<keyword evidence="1" id="KW-0812">Transmembrane</keyword>
<name>A0ABU0FZ33_9BACI</name>
<gene>
    <name evidence="3" type="ORF">J2S25_002833</name>
</gene>
<evidence type="ECO:0000259" key="2">
    <source>
        <dbReference type="Pfam" id="PF04892"/>
    </source>
</evidence>
<evidence type="ECO:0000313" key="4">
    <source>
        <dbReference type="Proteomes" id="UP001242313"/>
    </source>
</evidence>
<sequence>MSLRRIFFIGWTIAYMTFIWIQSSYFDPESLAAITSTLNRSVYLIIGTSLELAHLFQFGLLYLFIVIVFLSFGPLRTWQELTAAAIALAYGVIDEIHQLYVPFRSFSIADLVKDTIGIVFFWWMVHRSYFSTKCSKLGHWLKRVT</sequence>
<organism evidence="3 4">
    <name type="scientific">Mesobacillus stamsii</name>
    <dbReference type="NCBI Taxonomy" id="225347"/>
    <lineage>
        <taxon>Bacteria</taxon>
        <taxon>Bacillati</taxon>
        <taxon>Bacillota</taxon>
        <taxon>Bacilli</taxon>
        <taxon>Bacillales</taxon>
        <taxon>Bacillaceae</taxon>
        <taxon>Mesobacillus</taxon>
    </lineage>
</organism>
<dbReference type="Proteomes" id="UP001242313">
    <property type="component" value="Unassembled WGS sequence"/>
</dbReference>
<feature type="transmembrane region" description="Helical" evidence="1">
    <location>
        <begin position="7"/>
        <end position="23"/>
    </location>
</feature>
<proteinExistence type="predicted"/>
<keyword evidence="1" id="KW-0472">Membrane</keyword>
<dbReference type="Pfam" id="PF04892">
    <property type="entry name" value="VanZ"/>
    <property type="match status" value="1"/>
</dbReference>
<protein>
    <recommendedName>
        <fullName evidence="2">VanZ-like domain-containing protein</fullName>
    </recommendedName>
</protein>
<keyword evidence="4" id="KW-1185">Reference proteome</keyword>
<dbReference type="NCBIfam" id="NF037970">
    <property type="entry name" value="vanZ_1"/>
    <property type="match status" value="1"/>
</dbReference>
<dbReference type="RefSeq" id="WP_307192171.1">
    <property type="nucleotide sequence ID" value="NZ_JAUSUN010000018.1"/>
</dbReference>
<evidence type="ECO:0000313" key="3">
    <source>
        <dbReference type="EMBL" id="MDQ0414623.1"/>
    </source>
</evidence>
<keyword evidence="1" id="KW-1133">Transmembrane helix</keyword>
<evidence type="ECO:0000256" key="1">
    <source>
        <dbReference type="SAM" id="Phobius"/>
    </source>
</evidence>
<reference evidence="3 4" key="1">
    <citation type="submission" date="2023-07" db="EMBL/GenBank/DDBJ databases">
        <title>Genomic Encyclopedia of Type Strains, Phase IV (KMG-IV): sequencing the most valuable type-strain genomes for metagenomic binning, comparative biology and taxonomic classification.</title>
        <authorList>
            <person name="Goeker M."/>
        </authorList>
    </citation>
    <scope>NUCLEOTIDE SEQUENCE [LARGE SCALE GENOMIC DNA]</scope>
    <source>
        <strain evidence="3 4">DSM 19598</strain>
    </source>
</reference>
<accession>A0ABU0FZ33</accession>
<dbReference type="InterPro" id="IPR006976">
    <property type="entry name" value="VanZ-like"/>
</dbReference>
<feature type="transmembrane region" description="Helical" evidence="1">
    <location>
        <begin position="43"/>
        <end position="69"/>
    </location>
</feature>
<dbReference type="EMBL" id="JAUSUN010000018">
    <property type="protein sequence ID" value="MDQ0414623.1"/>
    <property type="molecule type" value="Genomic_DNA"/>
</dbReference>